<protein>
    <submittedName>
        <fullName evidence="1">Uncharacterized protein</fullName>
    </submittedName>
</protein>
<evidence type="ECO:0000313" key="1">
    <source>
        <dbReference type="EMBL" id="EJN56868.1"/>
    </source>
</evidence>
<name>J2ZV03_9EURY</name>
<organism evidence="1 2">
    <name type="scientific">Halogranum salarium B-1</name>
    <dbReference type="NCBI Taxonomy" id="1210908"/>
    <lineage>
        <taxon>Archaea</taxon>
        <taxon>Methanobacteriati</taxon>
        <taxon>Methanobacteriota</taxon>
        <taxon>Stenosarchaea group</taxon>
        <taxon>Halobacteria</taxon>
        <taxon>Halobacteriales</taxon>
        <taxon>Haloferacaceae</taxon>
    </lineage>
</organism>
<dbReference type="AlphaFoldDB" id="J2ZV03"/>
<dbReference type="EMBL" id="ALJD01000017">
    <property type="protein sequence ID" value="EJN56868.1"/>
    <property type="molecule type" value="Genomic_DNA"/>
</dbReference>
<sequence>MANGMLAQKGLTKVEKRELDDALLRLANEYHEELARLVIEARGIDPQEID</sequence>
<proteinExistence type="predicted"/>
<dbReference type="Proteomes" id="UP000007813">
    <property type="component" value="Unassembled WGS sequence"/>
</dbReference>
<reference evidence="1 2" key="1">
    <citation type="journal article" date="2012" name="J. Bacteriol.">
        <title>Draft Genome Sequence of the Extremely Halophilic Archaeon Halogranum salarium B-1T.</title>
        <authorList>
            <person name="Kim K.K."/>
            <person name="Lee K.C."/>
            <person name="Lee J.S."/>
        </authorList>
    </citation>
    <scope>NUCLEOTIDE SEQUENCE [LARGE SCALE GENOMIC DNA]</scope>
    <source>
        <strain evidence="1 2">B-1</strain>
    </source>
</reference>
<gene>
    <name evidence="1" type="ORF">HSB1_46850</name>
</gene>
<comment type="caution">
    <text evidence="1">The sequence shown here is derived from an EMBL/GenBank/DDBJ whole genome shotgun (WGS) entry which is preliminary data.</text>
</comment>
<accession>J2ZV03</accession>
<evidence type="ECO:0000313" key="2">
    <source>
        <dbReference type="Proteomes" id="UP000007813"/>
    </source>
</evidence>